<dbReference type="PANTHER" id="PTHR23131">
    <property type="entry name" value="ENDORIBONUCLEASE LACTB2"/>
    <property type="match status" value="1"/>
</dbReference>
<dbReference type="Pfam" id="PF00753">
    <property type="entry name" value="Lactamase_B"/>
    <property type="match status" value="1"/>
</dbReference>
<dbReference type="AlphaFoldDB" id="A0A4R3LCD1"/>
<dbReference type="InterPro" id="IPR036866">
    <property type="entry name" value="RibonucZ/Hydroxyglut_hydro"/>
</dbReference>
<dbReference type="Proteomes" id="UP000294937">
    <property type="component" value="Unassembled WGS sequence"/>
</dbReference>
<dbReference type="Gene3D" id="3.60.15.10">
    <property type="entry name" value="Ribonuclease Z/Hydroxyacylglutathione hydrolase-like"/>
    <property type="match status" value="1"/>
</dbReference>
<dbReference type="InterPro" id="IPR001279">
    <property type="entry name" value="Metallo-B-lactamas"/>
</dbReference>
<accession>A0A4R3LCD1</accession>
<sequence length="273" mass="31133">MMRKIKIQQSEFDGVQALRGKFTLLGNPFTFCSYVVDHCMIDTGPACARKEIFQFATDFHVEQMVLTHHHEDHSGNAFALSRHGFGPVFMSQQTQAQIQQLHVPLYRQLAWGNKGNMKASVREELLTDRLCTKNYNFEVVHTPGHTADHICLVEVERGWAFTGDLYLGNKLHYGMKGESVAQQITSLKAVLSFPIQIVFCGHAGVVVNGREALEKKLDFLEWLTEETKERWEQGLDEKEIAKELLPRYPLIPFLSQGEMSPVHLIHSVIHECK</sequence>
<reference evidence="2 3" key="1">
    <citation type="submission" date="2019-03" db="EMBL/GenBank/DDBJ databases">
        <title>Genomic Encyclopedia of Type Strains, Phase IV (KMG-IV): sequencing the most valuable type-strain genomes for metagenomic binning, comparative biology and taxonomic classification.</title>
        <authorList>
            <person name="Goeker M."/>
        </authorList>
    </citation>
    <scope>NUCLEOTIDE SEQUENCE [LARGE SCALE GENOMIC DNA]</scope>
    <source>
        <strain evidence="2 3">DSM 45707</strain>
    </source>
</reference>
<proteinExistence type="predicted"/>
<keyword evidence="2" id="KW-0378">Hydrolase</keyword>
<dbReference type="CDD" id="cd06262">
    <property type="entry name" value="metallo-hydrolase-like_MBL-fold"/>
    <property type="match status" value="1"/>
</dbReference>
<dbReference type="EMBL" id="SMAG01000002">
    <property type="protein sequence ID" value="TCS95984.1"/>
    <property type="molecule type" value="Genomic_DNA"/>
</dbReference>
<name>A0A4R3LCD1_9BACL</name>
<keyword evidence="3" id="KW-1185">Reference proteome</keyword>
<organism evidence="2 3">
    <name type="scientific">Hazenella coriacea</name>
    <dbReference type="NCBI Taxonomy" id="1179467"/>
    <lineage>
        <taxon>Bacteria</taxon>
        <taxon>Bacillati</taxon>
        <taxon>Bacillota</taxon>
        <taxon>Bacilli</taxon>
        <taxon>Bacillales</taxon>
        <taxon>Thermoactinomycetaceae</taxon>
        <taxon>Hazenella</taxon>
    </lineage>
</organism>
<evidence type="ECO:0000313" key="2">
    <source>
        <dbReference type="EMBL" id="TCS95984.1"/>
    </source>
</evidence>
<evidence type="ECO:0000313" key="3">
    <source>
        <dbReference type="Proteomes" id="UP000294937"/>
    </source>
</evidence>
<comment type="caution">
    <text evidence="2">The sequence shown here is derived from an EMBL/GenBank/DDBJ whole genome shotgun (WGS) entry which is preliminary data.</text>
</comment>
<feature type="domain" description="Metallo-beta-lactamase" evidence="1">
    <location>
        <begin position="29"/>
        <end position="202"/>
    </location>
</feature>
<protein>
    <submittedName>
        <fullName evidence="2">Glyoxylase-like metal-dependent hydrolase (Beta-lactamase superfamily II)</fullName>
    </submittedName>
</protein>
<dbReference type="SUPFAM" id="SSF56281">
    <property type="entry name" value="Metallo-hydrolase/oxidoreductase"/>
    <property type="match status" value="1"/>
</dbReference>
<dbReference type="GO" id="GO:0016787">
    <property type="term" value="F:hydrolase activity"/>
    <property type="evidence" value="ECO:0007669"/>
    <property type="project" value="UniProtKB-KW"/>
</dbReference>
<evidence type="ECO:0000259" key="1">
    <source>
        <dbReference type="SMART" id="SM00849"/>
    </source>
</evidence>
<dbReference type="SMART" id="SM00849">
    <property type="entry name" value="Lactamase_B"/>
    <property type="match status" value="1"/>
</dbReference>
<dbReference type="InterPro" id="IPR050662">
    <property type="entry name" value="Sec-metab_biosynth-thioest"/>
</dbReference>
<gene>
    <name evidence="2" type="ORF">EDD58_102568</name>
</gene>